<comment type="caution">
    <text evidence="2">The sequence shown here is derived from an EMBL/GenBank/DDBJ whole genome shotgun (WGS) entry which is preliminary data.</text>
</comment>
<dbReference type="EMBL" id="ADBJ01000002">
    <property type="protein sequence ID" value="EFA86379.1"/>
    <property type="molecule type" value="Genomic_DNA"/>
</dbReference>
<feature type="region of interest" description="Disordered" evidence="1">
    <location>
        <begin position="78"/>
        <end position="102"/>
    </location>
</feature>
<protein>
    <submittedName>
        <fullName evidence="2">Uncharacterized protein</fullName>
    </submittedName>
</protein>
<evidence type="ECO:0000313" key="3">
    <source>
        <dbReference type="Proteomes" id="UP000001396"/>
    </source>
</evidence>
<dbReference type="GeneID" id="31355705"/>
<proteinExistence type="predicted"/>
<name>D3AVQ6_HETP5</name>
<dbReference type="RefSeq" id="XP_020438484.1">
    <property type="nucleotide sequence ID" value="XM_020571210.1"/>
</dbReference>
<organism evidence="2 3">
    <name type="scientific">Heterostelium pallidum (strain ATCC 26659 / Pp 5 / PN500)</name>
    <name type="common">Cellular slime mold</name>
    <name type="synonym">Polysphondylium pallidum</name>
    <dbReference type="NCBI Taxonomy" id="670386"/>
    <lineage>
        <taxon>Eukaryota</taxon>
        <taxon>Amoebozoa</taxon>
        <taxon>Evosea</taxon>
        <taxon>Eumycetozoa</taxon>
        <taxon>Dictyostelia</taxon>
        <taxon>Acytosteliales</taxon>
        <taxon>Acytosteliaceae</taxon>
        <taxon>Heterostelium</taxon>
    </lineage>
</organism>
<dbReference type="Proteomes" id="UP000001396">
    <property type="component" value="Unassembled WGS sequence"/>
</dbReference>
<dbReference type="InParanoid" id="D3AVQ6"/>
<dbReference type="AlphaFoldDB" id="D3AVQ6"/>
<gene>
    <name evidence="2" type="ORF">PPL_00171</name>
</gene>
<sequence>MVATGNTNTTIDVDTFDDDNLVDEDRDDYYSNEIMDQDIQTIDTDILDTAQQNNAAKKSILSWPHEISMKLMVQQLNDLRRSDGGDEHTANRSINHAKEKEK</sequence>
<evidence type="ECO:0000256" key="1">
    <source>
        <dbReference type="SAM" id="MobiDB-lite"/>
    </source>
</evidence>
<keyword evidence="3" id="KW-1185">Reference proteome</keyword>
<reference evidence="2 3" key="1">
    <citation type="journal article" date="2011" name="Genome Res.">
        <title>Phylogeny-wide analysis of social amoeba genomes highlights ancient origins for complex intercellular communication.</title>
        <authorList>
            <person name="Heidel A.J."/>
            <person name="Lawal H.M."/>
            <person name="Felder M."/>
            <person name="Schilde C."/>
            <person name="Helps N.R."/>
            <person name="Tunggal B."/>
            <person name="Rivero F."/>
            <person name="John U."/>
            <person name="Schleicher M."/>
            <person name="Eichinger L."/>
            <person name="Platzer M."/>
            <person name="Noegel A.A."/>
            <person name="Schaap P."/>
            <person name="Gloeckner G."/>
        </authorList>
    </citation>
    <scope>NUCLEOTIDE SEQUENCE [LARGE SCALE GENOMIC DNA]</scope>
    <source>
        <strain evidence="3">ATCC 26659 / Pp 5 / PN500</strain>
    </source>
</reference>
<accession>D3AVQ6</accession>
<evidence type="ECO:0000313" key="2">
    <source>
        <dbReference type="EMBL" id="EFA86379.1"/>
    </source>
</evidence>